<keyword evidence="3 6" id="KW-0812">Transmembrane</keyword>
<protein>
    <recommendedName>
        <fullName evidence="7">PDGLE domain-containing protein</fullName>
    </recommendedName>
</protein>
<evidence type="ECO:0000256" key="4">
    <source>
        <dbReference type="ARBA" id="ARBA00022989"/>
    </source>
</evidence>
<dbReference type="Pfam" id="PF13190">
    <property type="entry name" value="PDGLE"/>
    <property type="match status" value="1"/>
</dbReference>
<keyword evidence="4 6" id="KW-1133">Transmembrane helix</keyword>
<dbReference type="GO" id="GO:0005886">
    <property type="term" value="C:plasma membrane"/>
    <property type="evidence" value="ECO:0007669"/>
    <property type="project" value="UniProtKB-SubCell"/>
</dbReference>
<gene>
    <name evidence="8" type="ORF">S01H4_01483</name>
</gene>
<evidence type="ECO:0000256" key="2">
    <source>
        <dbReference type="ARBA" id="ARBA00022475"/>
    </source>
</evidence>
<feature type="transmembrane region" description="Helical" evidence="6">
    <location>
        <begin position="70"/>
        <end position="92"/>
    </location>
</feature>
<accession>X1AI26</accession>
<name>X1AI26_9ZZZZ</name>
<dbReference type="AlphaFoldDB" id="X1AI26"/>
<feature type="domain" description="PDGLE" evidence="7">
    <location>
        <begin position="6"/>
        <end position="95"/>
    </location>
</feature>
<dbReference type="EMBL" id="BART01000271">
    <property type="protein sequence ID" value="GAG69357.1"/>
    <property type="molecule type" value="Genomic_DNA"/>
</dbReference>
<dbReference type="InterPro" id="IPR025937">
    <property type="entry name" value="PDGLE_dom"/>
</dbReference>
<comment type="subcellular location">
    <subcellularLocation>
        <location evidence="1">Cell membrane</location>
    </subcellularLocation>
</comment>
<keyword evidence="2" id="KW-1003">Cell membrane</keyword>
<sequence>MGNNVKTFIFISLIVALILAIFISPFASSSPDGLEKVAEDKGFIEKALEEGVWKFSPIPDYAFPGISNEAIATAIAGLIGTLITVIIGWLIAKLIIIKK</sequence>
<comment type="caution">
    <text evidence="8">The sequence shown here is derived from an EMBL/GenBank/DDBJ whole genome shotgun (WGS) entry which is preliminary data.</text>
</comment>
<reference evidence="8" key="1">
    <citation type="journal article" date="2014" name="Front. Microbiol.">
        <title>High frequency of phylogenetically diverse reductive dehalogenase-homologous genes in deep subseafloor sedimentary metagenomes.</title>
        <authorList>
            <person name="Kawai M."/>
            <person name="Futagami T."/>
            <person name="Toyoda A."/>
            <person name="Takaki Y."/>
            <person name="Nishi S."/>
            <person name="Hori S."/>
            <person name="Arai W."/>
            <person name="Tsubouchi T."/>
            <person name="Morono Y."/>
            <person name="Uchiyama I."/>
            <person name="Ito T."/>
            <person name="Fujiyama A."/>
            <person name="Inagaki F."/>
            <person name="Takami H."/>
        </authorList>
    </citation>
    <scope>NUCLEOTIDE SEQUENCE</scope>
    <source>
        <strain evidence="8">Expedition CK06-06</strain>
    </source>
</reference>
<keyword evidence="5 6" id="KW-0472">Membrane</keyword>
<evidence type="ECO:0000256" key="6">
    <source>
        <dbReference type="SAM" id="Phobius"/>
    </source>
</evidence>
<proteinExistence type="predicted"/>
<evidence type="ECO:0000256" key="3">
    <source>
        <dbReference type="ARBA" id="ARBA00022692"/>
    </source>
</evidence>
<evidence type="ECO:0000259" key="7">
    <source>
        <dbReference type="Pfam" id="PF13190"/>
    </source>
</evidence>
<evidence type="ECO:0000313" key="8">
    <source>
        <dbReference type="EMBL" id="GAG69357.1"/>
    </source>
</evidence>
<evidence type="ECO:0000256" key="5">
    <source>
        <dbReference type="ARBA" id="ARBA00023136"/>
    </source>
</evidence>
<feature type="transmembrane region" description="Helical" evidence="6">
    <location>
        <begin position="7"/>
        <end position="27"/>
    </location>
</feature>
<organism evidence="8">
    <name type="scientific">marine sediment metagenome</name>
    <dbReference type="NCBI Taxonomy" id="412755"/>
    <lineage>
        <taxon>unclassified sequences</taxon>
        <taxon>metagenomes</taxon>
        <taxon>ecological metagenomes</taxon>
    </lineage>
</organism>
<evidence type="ECO:0000256" key="1">
    <source>
        <dbReference type="ARBA" id="ARBA00004236"/>
    </source>
</evidence>